<accession>A0ABQ3GX31</accession>
<name>A0ABQ3GX31_9NEIS</name>
<sequence>MLRLLALFLLAGPAWAGEAPFRTGSGAAALPDIGNGITQNDGEKALATMTEQSLSAGQYGWRSTLLDRTGNGLESLLDQYGEARVDARIDDSGRLGGANADLLLPLGATGSRSRFAQFGVHNDNARTVSNAGVVQREHFGTWLGGYSAFVDQEIGGNTTRVGLGASGSTDYLRIAVNTYVPAGHWQDDGERSERAAAGFDLNAQAHLPSYPQLGGSVKYERYRGDDITLPGSGTGRDNPSAVSASLQYTPVPLLRFGASYRRDDNDESDWQVQATMSYRLGVPLARQLRGSDPQPSLFRRRDDFVDRNGSVATESRTADAPAFSASLSADSVAQEQTAVATLSIQCRHPVVSLSWLGDAAPLLVGGGTSTLLGRTGTLSARIRIALPADGRDYTLAARIVDSNGNTTVTPAIRLQRAPAA</sequence>
<dbReference type="PANTHER" id="PTHR39576:SF2">
    <property type="entry name" value="ATTACHING AND EFFACING PROTEIN HOMOLOG-RELATED"/>
    <property type="match status" value="1"/>
</dbReference>
<dbReference type="Proteomes" id="UP000604737">
    <property type="component" value="Unassembled WGS sequence"/>
</dbReference>
<keyword evidence="2" id="KW-0732">Signal</keyword>
<feature type="chain" id="PRO_5045747691" description="Inverse autotransporter beta-domain domain-containing protein" evidence="2">
    <location>
        <begin position="17"/>
        <end position="420"/>
    </location>
</feature>
<dbReference type="InterPro" id="IPR051715">
    <property type="entry name" value="Intimin-Invasin_domain"/>
</dbReference>
<evidence type="ECO:0000256" key="1">
    <source>
        <dbReference type="ARBA" id="ARBA00010116"/>
    </source>
</evidence>
<evidence type="ECO:0000256" key="2">
    <source>
        <dbReference type="SAM" id="SignalP"/>
    </source>
</evidence>
<dbReference type="Gene3D" id="2.40.160.160">
    <property type="entry name" value="Inverse autotransporter, beta-domain"/>
    <property type="match status" value="1"/>
</dbReference>
<comment type="similarity">
    <text evidence="1">Belongs to the intimin/invasin family.</text>
</comment>
<feature type="domain" description="Inverse autotransporter beta-domain" evidence="3">
    <location>
        <begin position="57"/>
        <end position="308"/>
    </location>
</feature>
<dbReference type="InterPro" id="IPR038177">
    <property type="entry name" value="IAT_beta_sf"/>
</dbReference>
<organism evidence="4 5">
    <name type="scientific">Jeongeupia chitinilytica</name>
    <dbReference type="NCBI Taxonomy" id="1041641"/>
    <lineage>
        <taxon>Bacteria</taxon>
        <taxon>Pseudomonadati</taxon>
        <taxon>Pseudomonadota</taxon>
        <taxon>Betaproteobacteria</taxon>
        <taxon>Neisseriales</taxon>
        <taxon>Chitinibacteraceae</taxon>
        <taxon>Jeongeupia</taxon>
    </lineage>
</organism>
<dbReference type="EMBL" id="BMYO01000001">
    <property type="protein sequence ID" value="GHD55502.1"/>
    <property type="molecule type" value="Genomic_DNA"/>
</dbReference>
<evidence type="ECO:0000313" key="5">
    <source>
        <dbReference type="Proteomes" id="UP000604737"/>
    </source>
</evidence>
<evidence type="ECO:0000259" key="3">
    <source>
        <dbReference type="Pfam" id="PF11924"/>
    </source>
</evidence>
<gene>
    <name evidence="4" type="ORF">GCM10007350_01260</name>
</gene>
<dbReference type="Pfam" id="PF11924">
    <property type="entry name" value="IAT_beta"/>
    <property type="match status" value="1"/>
</dbReference>
<comment type="caution">
    <text evidence="4">The sequence shown here is derived from an EMBL/GenBank/DDBJ whole genome shotgun (WGS) entry which is preliminary data.</text>
</comment>
<feature type="signal peptide" evidence="2">
    <location>
        <begin position="1"/>
        <end position="16"/>
    </location>
</feature>
<evidence type="ECO:0000313" key="4">
    <source>
        <dbReference type="EMBL" id="GHD55502.1"/>
    </source>
</evidence>
<protein>
    <recommendedName>
        <fullName evidence="3">Inverse autotransporter beta-domain domain-containing protein</fullName>
    </recommendedName>
</protein>
<dbReference type="PANTHER" id="PTHR39576">
    <property type="entry name" value="ATTACHING AND EFFACING PROTEIN HOMOLOG-RELATED-RELATED"/>
    <property type="match status" value="1"/>
</dbReference>
<reference evidence="5" key="1">
    <citation type="journal article" date="2019" name="Int. J. Syst. Evol. Microbiol.">
        <title>The Global Catalogue of Microorganisms (GCM) 10K type strain sequencing project: providing services to taxonomists for standard genome sequencing and annotation.</title>
        <authorList>
            <consortium name="The Broad Institute Genomics Platform"/>
            <consortium name="The Broad Institute Genome Sequencing Center for Infectious Disease"/>
            <person name="Wu L."/>
            <person name="Ma J."/>
        </authorList>
    </citation>
    <scope>NUCLEOTIDE SEQUENCE [LARGE SCALE GENOMIC DNA]</scope>
    <source>
        <strain evidence="5">KCTC 23701</strain>
    </source>
</reference>
<dbReference type="RefSeq" id="WP_189458218.1">
    <property type="nucleotide sequence ID" value="NZ_BMYO01000001.1"/>
</dbReference>
<proteinExistence type="inferred from homology"/>
<dbReference type="InterPro" id="IPR024519">
    <property type="entry name" value="IAT_beta"/>
</dbReference>
<keyword evidence="5" id="KW-1185">Reference proteome</keyword>